<sequence>MSYYGLIRKKKRTKNKLKSIKRAHSVGCALLYEIKGIADYLISERKVDEIKLVKKEMKGLLLRM</sequence>
<accession>A0AA44R4Y9</accession>
<dbReference type="Proteomes" id="UP000183185">
    <property type="component" value="Unassembled WGS sequence"/>
</dbReference>
<organism evidence="1 2">
    <name type="scientific">Bacillus proteolyticus</name>
    <dbReference type="NCBI Taxonomy" id="2026192"/>
    <lineage>
        <taxon>Bacteria</taxon>
        <taxon>Bacillati</taxon>
        <taxon>Bacillota</taxon>
        <taxon>Bacilli</taxon>
        <taxon>Bacillales</taxon>
        <taxon>Bacillaceae</taxon>
        <taxon>Bacillus</taxon>
        <taxon>Bacillus cereus group</taxon>
    </lineage>
</organism>
<protein>
    <submittedName>
        <fullName evidence="1">Uncharacterized protein</fullName>
    </submittedName>
</protein>
<comment type="caution">
    <text evidence="1">The sequence shown here is derived from an EMBL/GenBank/DDBJ whole genome shotgun (WGS) entry which is preliminary data.</text>
</comment>
<evidence type="ECO:0000313" key="2">
    <source>
        <dbReference type="Proteomes" id="UP000183185"/>
    </source>
</evidence>
<gene>
    <name evidence="1" type="ORF">BAQ49_17945</name>
</gene>
<reference evidence="1 2" key="1">
    <citation type="submission" date="2016-06" db="EMBL/GenBank/DDBJ databases">
        <title>First insights into the genetic diversity and population structure of in the Bacillus cereus group bacteria from diverse marine environments.</title>
        <authorList>
            <person name="Liu Y."/>
            <person name="Lai Q."/>
            <person name="Shao Z."/>
        </authorList>
    </citation>
    <scope>NUCLEOTIDE SEQUENCE [LARGE SCALE GENOMIC DNA]</scope>
    <source>
        <strain evidence="1 2">TD42</strain>
    </source>
</reference>
<dbReference type="EMBL" id="MACH01000157">
    <property type="protein sequence ID" value="OJE35380.1"/>
    <property type="molecule type" value="Genomic_DNA"/>
</dbReference>
<name>A0AA44R4Y9_9BACI</name>
<proteinExistence type="predicted"/>
<dbReference type="AlphaFoldDB" id="A0AA44R4Y9"/>
<evidence type="ECO:0000313" key="1">
    <source>
        <dbReference type="EMBL" id="OJE35380.1"/>
    </source>
</evidence>